<organism evidence="2 3">
    <name type="scientific">Temnothorax longispinosus</name>
    <dbReference type="NCBI Taxonomy" id="300112"/>
    <lineage>
        <taxon>Eukaryota</taxon>
        <taxon>Metazoa</taxon>
        <taxon>Ecdysozoa</taxon>
        <taxon>Arthropoda</taxon>
        <taxon>Hexapoda</taxon>
        <taxon>Insecta</taxon>
        <taxon>Pterygota</taxon>
        <taxon>Neoptera</taxon>
        <taxon>Endopterygota</taxon>
        <taxon>Hymenoptera</taxon>
        <taxon>Apocrita</taxon>
        <taxon>Aculeata</taxon>
        <taxon>Formicoidea</taxon>
        <taxon>Formicidae</taxon>
        <taxon>Myrmicinae</taxon>
        <taxon>Temnothorax</taxon>
    </lineage>
</organism>
<dbReference type="Proteomes" id="UP000310200">
    <property type="component" value="Unassembled WGS sequence"/>
</dbReference>
<proteinExistence type="predicted"/>
<sequence>MTHKRCVTRSWRTILALVEPRTGPYKRPVNIHVEAASVDDMQMRMRRSCTRGATGGADAEHPASLRKSENNAAANPVFKQGAVARIPGPSPRYFEMLETGTVCVSQRKLAAANLYAPLTGTRRYNIKYESPQLYKAKRERPVPRNGG</sequence>
<evidence type="ECO:0000313" key="2">
    <source>
        <dbReference type="EMBL" id="TGZ49437.1"/>
    </source>
</evidence>
<accession>A0A4S2KNF3</accession>
<protein>
    <submittedName>
        <fullName evidence="2">Uncharacterized protein</fullName>
    </submittedName>
</protein>
<feature type="region of interest" description="Disordered" evidence="1">
    <location>
        <begin position="49"/>
        <end position="73"/>
    </location>
</feature>
<dbReference type="AlphaFoldDB" id="A0A4S2KNF3"/>
<reference evidence="2 3" key="1">
    <citation type="journal article" date="2019" name="Philos. Trans. R. Soc. Lond., B, Biol. Sci.">
        <title>Ant behaviour and brain gene expression of defending hosts depend on the ecological success of the intruding social parasite.</title>
        <authorList>
            <person name="Kaur R."/>
            <person name="Stoldt M."/>
            <person name="Jongepier E."/>
            <person name="Feldmeyer B."/>
            <person name="Menzel F."/>
            <person name="Bornberg-Bauer E."/>
            <person name="Foitzik S."/>
        </authorList>
    </citation>
    <scope>NUCLEOTIDE SEQUENCE [LARGE SCALE GENOMIC DNA]</scope>
    <source>
        <tissue evidence="2">Whole body</tissue>
    </source>
</reference>
<evidence type="ECO:0000256" key="1">
    <source>
        <dbReference type="SAM" id="MobiDB-lite"/>
    </source>
</evidence>
<name>A0A4S2KNF3_9HYME</name>
<dbReference type="EMBL" id="QBLH01002134">
    <property type="protein sequence ID" value="TGZ49437.1"/>
    <property type="molecule type" value="Genomic_DNA"/>
</dbReference>
<keyword evidence="3" id="KW-1185">Reference proteome</keyword>
<feature type="compositionally biased region" description="Basic and acidic residues" evidence="1">
    <location>
        <begin position="58"/>
        <end position="69"/>
    </location>
</feature>
<gene>
    <name evidence="2" type="ORF">DBV15_08261</name>
</gene>
<evidence type="ECO:0000313" key="3">
    <source>
        <dbReference type="Proteomes" id="UP000310200"/>
    </source>
</evidence>
<comment type="caution">
    <text evidence="2">The sequence shown here is derived from an EMBL/GenBank/DDBJ whole genome shotgun (WGS) entry which is preliminary data.</text>
</comment>